<organism evidence="1 2">
    <name type="scientific">Chitinophaga pinensis (strain ATCC 43595 / DSM 2588 / LMG 13176 / NBRC 15968 / NCIMB 11800 / UQM 2034)</name>
    <dbReference type="NCBI Taxonomy" id="485918"/>
    <lineage>
        <taxon>Bacteria</taxon>
        <taxon>Pseudomonadati</taxon>
        <taxon>Bacteroidota</taxon>
        <taxon>Chitinophagia</taxon>
        <taxon>Chitinophagales</taxon>
        <taxon>Chitinophagaceae</taxon>
        <taxon>Chitinophaga</taxon>
    </lineage>
</organism>
<sequence length="403" mass="47688">MLYLKKKVKKGDKPTVPASIFVSFYKQLRRKFFEEFVKPNLKEDSEATEEEERIWNVLGEDKKTPITKSLFDVKNPQYFYKKYEEGAKFHIEYDYPLYPVTVDRKNFTLALKYLLFGNVTKIADFPELDFDLHAKWEKNYSTLLNVFMKNEFPNGVEEIKEGIIEKKLSDDKLDNTFLDTLTSWKGINIQPLEKVINTFFNAISSRNYIDAWHLVSPRFQSHSIWAGSLQNFENSFSIVDSITNIKKIPIYYKHRKVKCGISYREKGYIIDYSDISDKEKLWFGRVLENYLRDINYKISCVYSIVNNCFNWNGNSWNETEPFDFLNIDKKHLYNNSFQKVANMVIQEYSMFLNAIIAPCNSISYDNTGFALITLRFEYGRWLISEIEVLADDDQFMERCTEFS</sequence>
<dbReference type="AlphaFoldDB" id="A0A979GAE7"/>
<name>A0A979GAE7_CHIPD</name>
<accession>A0A979GAE7</accession>
<protein>
    <submittedName>
        <fullName evidence="1">Uncharacterized protein</fullName>
    </submittedName>
</protein>
<dbReference type="KEGG" id="cpi:Cpin_6328"/>
<gene>
    <name evidence="1" type="ordered locus">Cpin_6328</name>
</gene>
<dbReference type="EMBL" id="CP001699">
    <property type="protein sequence ID" value="ACU63733.1"/>
    <property type="molecule type" value="Genomic_DNA"/>
</dbReference>
<reference evidence="1 2" key="2">
    <citation type="journal article" date="2010" name="Stand. Genomic Sci.">
        <title>Complete genome sequence of Chitinophaga pinensis type strain (UQM 2034).</title>
        <authorList>
            <person name="Glavina Del Rio T."/>
            <person name="Abt B."/>
            <person name="Spring S."/>
            <person name="Lapidus A."/>
            <person name="Nolan M."/>
            <person name="Tice H."/>
            <person name="Copeland A."/>
            <person name="Cheng J.F."/>
            <person name="Chen F."/>
            <person name="Bruce D."/>
            <person name="Goodwin L."/>
            <person name="Pitluck S."/>
            <person name="Ivanova N."/>
            <person name="Mavromatis K."/>
            <person name="Mikhailova N."/>
            <person name="Pati A."/>
            <person name="Chen A."/>
            <person name="Palaniappan K."/>
            <person name="Land M."/>
            <person name="Hauser L."/>
            <person name="Chang Y.J."/>
            <person name="Jeffries C.D."/>
            <person name="Chain P."/>
            <person name="Saunders E."/>
            <person name="Detter J.C."/>
            <person name="Brettin T."/>
            <person name="Rohde M."/>
            <person name="Goker M."/>
            <person name="Bristow J."/>
            <person name="Eisen J.A."/>
            <person name="Markowitz V."/>
            <person name="Hugenholtz P."/>
            <person name="Kyrpides N.C."/>
            <person name="Klenk H.P."/>
            <person name="Lucas S."/>
        </authorList>
    </citation>
    <scope>NUCLEOTIDE SEQUENCE [LARGE SCALE GENOMIC DNA]</scope>
    <source>
        <strain evidence="2">ATCC 43595 / DSM 2588 / LMG 13176 / NBRC 15968 / NCIMB 11800 / UQM 2034</strain>
    </source>
</reference>
<proteinExistence type="predicted"/>
<reference evidence="2" key="1">
    <citation type="submission" date="2009-08" db="EMBL/GenBank/DDBJ databases">
        <title>The complete genome of Chitinophaga pinensis DSM 2588.</title>
        <authorList>
            <consortium name="US DOE Joint Genome Institute (JGI-PGF)"/>
            <person name="Lucas S."/>
            <person name="Copeland A."/>
            <person name="Lapidus A."/>
            <person name="Glavina del Rio T."/>
            <person name="Dalin E."/>
            <person name="Tice H."/>
            <person name="Bruce D."/>
            <person name="Goodwin L."/>
            <person name="Pitluck S."/>
            <person name="Kyrpides N."/>
            <person name="Mavromatis K."/>
            <person name="Ivanova N."/>
            <person name="Mikhailova N."/>
            <person name="Sims D."/>
            <person name="Meinche L."/>
            <person name="Brettin T."/>
            <person name="Detter J.C."/>
            <person name="Han C."/>
            <person name="Larimer F."/>
            <person name="Land M."/>
            <person name="Hauser L."/>
            <person name="Markowitz V."/>
            <person name="Cheng J.-F."/>
            <person name="Hugenholtz P."/>
            <person name="Woyke T."/>
            <person name="Wu D."/>
            <person name="Spring S."/>
            <person name="Klenk H.-P."/>
            <person name="Eisen J.A."/>
        </authorList>
    </citation>
    <scope>NUCLEOTIDE SEQUENCE [LARGE SCALE GENOMIC DNA]</scope>
    <source>
        <strain evidence="2">ATCC 43595 / DSM 2588 / LMG 13176 / NBRC 15968 / NCIMB 11800 / UQM 2034</strain>
    </source>
</reference>
<evidence type="ECO:0000313" key="1">
    <source>
        <dbReference type="EMBL" id="ACU63733.1"/>
    </source>
</evidence>
<evidence type="ECO:0000313" key="2">
    <source>
        <dbReference type="Proteomes" id="UP000002215"/>
    </source>
</evidence>
<dbReference type="Proteomes" id="UP000002215">
    <property type="component" value="Chromosome"/>
</dbReference>